<accession>A0A0P6X996</accession>
<dbReference type="SUPFAM" id="SSF53335">
    <property type="entry name" value="S-adenosyl-L-methionine-dependent methyltransferases"/>
    <property type="match status" value="1"/>
</dbReference>
<name>A0A0P6X996_9CHLR</name>
<evidence type="ECO:0008006" key="3">
    <source>
        <dbReference type="Google" id="ProtNLM"/>
    </source>
</evidence>
<comment type="caution">
    <text evidence="1">The sequence shown here is derived from an EMBL/GenBank/DDBJ whole genome shotgun (WGS) entry which is preliminary data.</text>
</comment>
<dbReference type="OrthoDB" id="9757640at2"/>
<dbReference type="AlphaFoldDB" id="A0A0P6X996"/>
<dbReference type="Proteomes" id="UP000050430">
    <property type="component" value="Unassembled WGS sequence"/>
</dbReference>
<dbReference type="EMBL" id="LGCK01000010">
    <property type="protein sequence ID" value="KPL71750.1"/>
    <property type="molecule type" value="Genomic_DNA"/>
</dbReference>
<dbReference type="PANTHER" id="PTHR43861">
    <property type="entry name" value="TRANS-ACONITATE 2-METHYLTRANSFERASE-RELATED"/>
    <property type="match status" value="1"/>
</dbReference>
<sequence length="264" mass="30050">MSPSHESYDPHYFEPLFAAEDRHFWFSARNDVICSLINKKLSTPNGFQFLEVGCGTGNVLKAIEHRFPSIALTGMDLFHEGLDYARLRVSCGLVQGDLAYPPFKSLFDMVGMFDVLEHIEDDRTVLMQIYNLIKPGGYLFVTVPADMNLWSYFDIASHHVRRYSLVELREKITGAGFADEFSSAYIAATYPLVWLERRIKDILSTNQADSIQRQAEDDIKIYPVINELLRGILTIEAGWLSKGRELPFGSSLVMMARKPVISER</sequence>
<dbReference type="STRING" id="229920.ADM99_09910"/>
<organism evidence="1 2">
    <name type="scientific">Leptolinea tardivitalis</name>
    <dbReference type="NCBI Taxonomy" id="229920"/>
    <lineage>
        <taxon>Bacteria</taxon>
        <taxon>Bacillati</taxon>
        <taxon>Chloroflexota</taxon>
        <taxon>Anaerolineae</taxon>
        <taxon>Anaerolineales</taxon>
        <taxon>Anaerolineaceae</taxon>
        <taxon>Leptolinea</taxon>
    </lineage>
</organism>
<dbReference type="Gene3D" id="3.40.50.150">
    <property type="entry name" value="Vaccinia Virus protein VP39"/>
    <property type="match status" value="1"/>
</dbReference>
<protein>
    <recommendedName>
        <fullName evidence="3">Methyltransferase domain-containing protein</fullName>
    </recommendedName>
</protein>
<reference evidence="1 2" key="1">
    <citation type="submission" date="2015-07" db="EMBL/GenBank/DDBJ databases">
        <title>Genome sequence of Leptolinea tardivitalis DSM 16556.</title>
        <authorList>
            <person name="Hemp J."/>
            <person name="Ward L.M."/>
            <person name="Pace L.A."/>
            <person name="Fischer W.W."/>
        </authorList>
    </citation>
    <scope>NUCLEOTIDE SEQUENCE [LARGE SCALE GENOMIC DNA]</scope>
    <source>
        <strain evidence="1 2">YMTK-2</strain>
    </source>
</reference>
<proteinExistence type="predicted"/>
<evidence type="ECO:0000313" key="2">
    <source>
        <dbReference type="Proteomes" id="UP000050430"/>
    </source>
</evidence>
<evidence type="ECO:0000313" key="1">
    <source>
        <dbReference type="EMBL" id="KPL71750.1"/>
    </source>
</evidence>
<dbReference type="CDD" id="cd02440">
    <property type="entry name" value="AdoMet_MTases"/>
    <property type="match status" value="1"/>
</dbReference>
<dbReference type="Pfam" id="PF13489">
    <property type="entry name" value="Methyltransf_23"/>
    <property type="match status" value="1"/>
</dbReference>
<dbReference type="InterPro" id="IPR029063">
    <property type="entry name" value="SAM-dependent_MTases_sf"/>
</dbReference>
<keyword evidence="2" id="KW-1185">Reference proteome</keyword>
<gene>
    <name evidence="1" type="ORF">ADM99_09910</name>
</gene>